<reference evidence="1 2" key="1">
    <citation type="submission" date="2022-05" db="EMBL/GenBank/DDBJ databases">
        <title>Chromosome-level reference genomes for two strains of Caenorhabditis briggsae: an improved platform for comparative genomics.</title>
        <authorList>
            <person name="Stevens L."/>
            <person name="Andersen E.C."/>
        </authorList>
    </citation>
    <scope>NUCLEOTIDE SEQUENCE [LARGE SCALE GENOMIC DNA]</scope>
    <source>
        <strain evidence="1">QX1410_ONT</strain>
        <tissue evidence="1">Whole-organism</tissue>
    </source>
</reference>
<protein>
    <submittedName>
        <fullName evidence="1">Uncharacterized protein</fullName>
    </submittedName>
</protein>
<dbReference type="AlphaFoldDB" id="A0AAE9IME5"/>
<name>A0AAE9IME5_CAEBR</name>
<dbReference type="Proteomes" id="UP000827892">
    <property type="component" value="Chromosome III"/>
</dbReference>
<evidence type="ECO:0000313" key="2">
    <source>
        <dbReference type="Proteomes" id="UP000827892"/>
    </source>
</evidence>
<gene>
    <name evidence="1" type="ORF">L3Y34_000467</name>
</gene>
<evidence type="ECO:0000313" key="1">
    <source>
        <dbReference type="EMBL" id="ULT99143.1"/>
    </source>
</evidence>
<sequence>MPGGVELKETLESKSESVEPDPSVSFFVVVDFFRCSPPLWTASEHFGSLYFGISKSHPAQHHRSQPFWTFKTCDSDAICYVYPKDCSLNCDVIYAVEVWEIQSLCTARWSSEHQKH</sequence>
<dbReference type="EMBL" id="CP090893">
    <property type="protein sequence ID" value="ULT99143.1"/>
    <property type="molecule type" value="Genomic_DNA"/>
</dbReference>
<proteinExistence type="predicted"/>
<organism evidence="1 2">
    <name type="scientific">Caenorhabditis briggsae</name>
    <dbReference type="NCBI Taxonomy" id="6238"/>
    <lineage>
        <taxon>Eukaryota</taxon>
        <taxon>Metazoa</taxon>
        <taxon>Ecdysozoa</taxon>
        <taxon>Nematoda</taxon>
        <taxon>Chromadorea</taxon>
        <taxon>Rhabditida</taxon>
        <taxon>Rhabditina</taxon>
        <taxon>Rhabditomorpha</taxon>
        <taxon>Rhabditoidea</taxon>
        <taxon>Rhabditidae</taxon>
        <taxon>Peloderinae</taxon>
        <taxon>Caenorhabditis</taxon>
    </lineage>
</organism>
<accession>A0AAE9IME5</accession>